<name>A0A931E9P3_9BACT</name>
<gene>
    <name evidence="2" type="ORF">I5907_16040</name>
</gene>
<feature type="transmembrane region" description="Helical" evidence="1">
    <location>
        <begin position="86"/>
        <end position="106"/>
    </location>
</feature>
<evidence type="ECO:0000256" key="1">
    <source>
        <dbReference type="SAM" id="Phobius"/>
    </source>
</evidence>
<evidence type="ECO:0000313" key="2">
    <source>
        <dbReference type="EMBL" id="MBG9377753.1"/>
    </source>
</evidence>
<feature type="transmembrane region" description="Helical" evidence="1">
    <location>
        <begin position="148"/>
        <end position="165"/>
    </location>
</feature>
<feature type="transmembrane region" description="Helical" evidence="1">
    <location>
        <begin position="12"/>
        <end position="32"/>
    </location>
</feature>
<feature type="transmembrane region" description="Helical" evidence="1">
    <location>
        <begin position="118"/>
        <end position="136"/>
    </location>
</feature>
<dbReference type="EMBL" id="JADWYR010000002">
    <property type="protein sequence ID" value="MBG9377753.1"/>
    <property type="molecule type" value="Genomic_DNA"/>
</dbReference>
<protein>
    <submittedName>
        <fullName evidence="2">Pr6Pr family membrane protein</fullName>
    </submittedName>
</protein>
<keyword evidence="1" id="KW-0472">Membrane</keyword>
<sequence length="220" mass="25026">MLPFYSGKEKAIRIFLFVISFITIVAQFWLTVTAAGTEPMLTRIVRFFSFMTILTNILVALAYVLPLAAPSSKAGRFFAKPNTQSAILVYIIVVCLGYHFLLANVWKPEGLQYWVDKSLHYLVPFLYLLFYLVFVVKGTLAFNNVYRWLIYPTVYLVYAMTRGAITGDYPYPFLNLHTHEASKVYAVIAVLFAVYISLSLIVVAFDRLMGKRSALAQTAR</sequence>
<dbReference type="Proteomes" id="UP000628448">
    <property type="component" value="Unassembled WGS sequence"/>
</dbReference>
<organism evidence="2 3">
    <name type="scientific">Panacibacter microcysteis</name>
    <dbReference type="NCBI Taxonomy" id="2793269"/>
    <lineage>
        <taxon>Bacteria</taxon>
        <taxon>Pseudomonadati</taxon>
        <taxon>Bacteroidota</taxon>
        <taxon>Chitinophagia</taxon>
        <taxon>Chitinophagales</taxon>
        <taxon>Chitinophagaceae</taxon>
        <taxon>Panacibacter</taxon>
    </lineage>
</organism>
<evidence type="ECO:0000313" key="3">
    <source>
        <dbReference type="Proteomes" id="UP000628448"/>
    </source>
</evidence>
<feature type="transmembrane region" description="Helical" evidence="1">
    <location>
        <begin position="185"/>
        <end position="205"/>
    </location>
</feature>
<dbReference type="NCBIfam" id="NF038065">
    <property type="entry name" value="Pr6Pr"/>
    <property type="match status" value="1"/>
</dbReference>
<dbReference type="InterPro" id="IPR049713">
    <property type="entry name" value="Pr6Pr-like"/>
</dbReference>
<dbReference type="RefSeq" id="WP_196991822.1">
    <property type="nucleotide sequence ID" value="NZ_JADWYR010000002.1"/>
</dbReference>
<accession>A0A931E9P3</accession>
<comment type="caution">
    <text evidence="2">The sequence shown here is derived from an EMBL/GenBank/DDBJ whole genome shotgun (WGS) entry which is preliminary data.</text>
</comment>
<proteinExistence type="predicted"/>
<feature type="transmembrane region" description="Helical" evidence="1">
    <location>
        <begin position="44"/>
        <end position="65"/>
    </location>
</feature>
<keyword evidence="1" id="KW-0812">Transmembrane</keyword>
<keyword evidence="1" id="KW-1133">Transmembrane helix</keyword>
<keyword evidence="3" id="KW-1185">Reference proteome</keyword>
<dbReference type="AlphaFoldDB" id="A0A931E9P3"/>
<reference evidence="2" key="1">
    <citation type="submission" date="2020-11" db="EMBL/GenBank/DDBJ databases">
        <title>Bacterial whole genome sequence for Panacibacter sp. DH6.</title>
        <authorList>
            <person name="Le V."/>
            <person name="Ko S."/>
            <person name="Ahn C.-Y."/>
            <person name="Oh H.-M."/>
        </authorList>
    </citation>
    <scope>NUCLEOTIDE SEQUENCE</scope>
    <source>
        <strain evidence="2">DH6</strain>
    </source>
</reference>